<evidence type="ECO:0000313" key="1">
    <source>
        <dbReference type="EMBL" id="MFN6508068.1"/>
    </source>
</evidence>
<sequence length="57" mass="6561">MPIARASLSLFLQRRKVSQSNARIVRNPAENAWFFAIFANAESWLSGMPQRLERGLR</sequence>
<accession>A0ABW9KW83</accession>
<reference evidence="1 2" key="1">
    <citation type="submission" date="2024-12" db="EMBL/GenBank/DDBJ databases">
        <authorList>
            <person name="Alaofin S."/>
            <person name="Velasco D."/>
            <person name="Li D."/>
            <person name="Baldwin T."/>
            <person name="Liu Z."/>
            <person name="Schachterle J.K."/>
        </authorList>
    </citation>
    <scope>NUCLEOTIDE SEQUENCE [LARGE SCALE GENOMIC DNA]</scope>
    <source>
        <strain evidence="1 2">B1</strain>
    </source>
</reference>
<gene>
    <name evidence="1" type="ORF">ACK3FC_12785</name>
</gene>
<name>A0ABW9KW83_XANCT</name>
<evidence type="ECO:0008006" key="3">
    <source>
        <dbReference type="Google" id="ProtNLM"/>
    </source>
</evidence>
<dbReference type="RefSeq" id="WP_155646510.1">
    <property type="nucleotide sequence ID" value="NZ_CP064004.1"/>
</dbReference>
<organism evidence="1 2">
    <name type="scientific">Xanthomonas translucens pv. translucens</name>
    <dbReference type="NCBI Taxonomy" id="134875"/>
    <lineage>
        <taxon>Bacteria</taxon>
        <taxon>Pseudomonadati</taxon>
        <taxon>Pseudomonadota</taxon>
        <taxon>Gammaproteobacteria</taxon>
        <taxon>Lysobacterales</taxon>
        <taxon>Lysobacteraceae</taxon>
        <taxon>Xanthomonas</taxon>
        <taxon>Xanthomonas translucens group</taxon>
    </lineage>
</organism>
<keyword evidence="2" id="KW-1185">Reference proteome</keyword>
<dbReference type="EMBL" id="JBKAMQ010000002">
    <property type="protein sequence ID" value="MFN6508068.1"/>
    <property type="molecule type" value="Genomic_DNA"/>
</dbReference>
<evidence type="ECO:0000313" key="2">
    <source>
        <dbReference type="Proteomes" id="UP001635788"/>
    </source>
</evidence>
<dbReference type="Proteomes" id="UP001635788">
    <property type="component" value="Unassembled WGS sequence"/>
</dbReference>
<proteinExistence type="predicted"/>
<comment type="caution">
    <text evidence="1">The sequence shown here is derived from an EMBL/GenBank/DDBJ whole genome shotgun (WGS) entry which is preliminary data.</text>
</comment>
<protein>
    <recommendedName>
        <fullName evidence="3">Transposase</fullName>
    </recommendedName>
</protein>